<feature type="region of interest" description="Disordered" evidence="1">
    <location>
        <begin position="1"/>
        <end position="25"/>
    </location>
</feature>
<feature type="compositionally biased region" description="Basic and acidic residues" evidence="1">
    <location>
        <begin position="1088"/>
        <end position="1106"/>
    </location>
</feature>
<dbReference type="AlphaFoldDB" id="A0A5E4WUV9"/>
<dbReference type="Proteomes" id="UP000334380">
    <property type="component" value="Unassembled WGS sequence"/>
</dbReference>
<keyword evidence="2" id="KW-0812">Transmembrane</keyword>
<evidence type="ECO:0000256" key="1">
    <source>
        <dbReference type="SAM" id="MobiDB-lite"/>
    </source>
</evidence>
<name>A0A5E4WUV9_9BURK</name>
<organism evidence="3 4">
    <name type="scientific">Pandoraea terrigena</name>
    <dbReference type="NCBI Taxonomy" id="2508292"/>
    <lineage>
        <taxon>Bacteria</taxon>
        <taxon>Pseudomonadati</taxon>
        <taxon>Pseudomonadota</taxon>
        <taxon>Betaproteobacteria</taxon>
        <taxon>Burkholderiales</taxon>
        <taxon>Burkholderiaceae</taxon>
        <taxon>Pandoraea</taxon>
    </lineage>
</organism>
<feature type="transmembrane region" description="Helical" evidence="2">
    <location>
        <begin position="80"/>
        <end position="101"/>
    </location>
</feature>
<feature type="region of interest" description="Disordered" evidence="1">
    <location>
        <begin position="1085"/>
        <end position="1106"/>
    </location>
</feature>
<protein>
    <submittedName>
        <fullName evidence="3">Uncharacterized protein</fullName>
    </submittedName>
</protein>
<keyword evidence="2" id="KW-0472">Membrane</keyword>
<sequence length="1106" mass="120221">MTRLHHAMPHHAHRPAAHAHTTRRRSDRAAFVDDWRASMAVPRCQAVPMQARLRASPQTLQTAEMARAPLGAPRRESRHAAFALGLLAVIGTTGVVAAASAPGTSIAGARSISRRDANIEPSVSTAPITLPHSETVSGMHALLRVWPLRRDGGGVMAQCLPAPHIGSLGAETAPADSREALRAGLTVYRGEIQRAMVALIRQAVAASDAETRDAFANAEVLRAGLKSLLVEHEAGLGSRPPRSIYAASHAISLHLRHEGSVWFEFVLSLAHDASALITPWRPCSSKKSCAQTYGPVLWGERWSSIQSRIGEGDDAGFVLEIPGAPVWAGWPSPNSSVLDSPDMEEVAELLIDTVVKRAPRDRRELPDASFGARSRRHAVTDIGGPGELASRLAVSGMECLAAMVRAETLHQDAIALLQYLWPGKPMPASAPAAPQQAPLPSFIKHESFSGPLGRGVQWCLPPNVHVEYLPDLTQNGVKVFDIDGVLYGAAVAHTRKHASDLRPLEDIRRDWAPGSLCRISRGAGIDIDGMCLECHRERQGEVTVTEQGATVAQHQAMAASPLVRLRVAMYSRLFQAADGGQVFFAFGRLGRLDEFGTPHVSPDSPLVDPALYTPELNGELAFYEQPTTEGPVGGRRVRLTLGDMCIAAPFGTYRDGDGALHGVVQLSRDVYYRFTLPDSDEGEATRQVHLHRRPANHRDIRAYRTAQLHRAAAENAIVLPTIAYGEARTLLQLYLKLWHQAPSPGDVWRGLEDISLSVIEARQAIRDLTQAIEHRVTASRMPPVSPGASGFSPPPGIDAALMPMFNRLWSHWQYYPMQAGAFTNAIARDFVSRPAPLAVWSQLPFVGDVQTTRDVLSIFETLFPGMSGMQALVGGTARAARDVGERMRHVSRNANIAVAEVTLADGTRTIYYCLSGLQRTALRTNTPSVRVVDAGRAYARRDHNVIAQRRKAASSGREVVFTEPPELRLAMADADLPTYNAATRGPQSRTLDTERMILAQIYADHPLGENVIRSIVLCSRLPFCDSCAVNLAMVPYHYPDAELRFYYVAPPPRERRTIVDATPVPIAATAQVQEAVQTVPTVLASGQDRSDAHASDAIDPHEHSSL</sequence>
<reference evidence="3 4" key="1">
    <citation type="submission" date="2019-08" db="EMBL/GenBank/DDBJ databases">
        <authorList>
            <person name="Peeters C."/>
        </authorList>
    </citation>
    <scope>NUCLEOTIDE SEQUENCE [LARGE SCALE GENOMIC DNA]</scope>
    <source>
        <strain evidence="3 4">LMG 31013</strain>
    </source>
</reference>
<evidence type="ECO:0000313" key="4">
    <source>
        <dbReference type="Proteomes" id="UP000334380"/>
    </source>
</evidence>
<keyword evidence="4" id="KW-1185">Reference proteome</keyword>
<gene>
    <name evidence="3" type="ORF">PTE31013_03449</name>
</gene>
<accession>A0A5E4WUV9</accession>
<proteinExistence type="predicted"/>
<evidence type="ECO:0000256" key="2">
    <source>
        <dbReference type="SAM" id="Phobius"/>
    </source>
</evidence>
<dbReference type="EMBL" id="CABPRU010000009">
    <property type="protein sequence ID" value="VVE26696.1"/>
    <property type="molecule type" value="Genomic_DNA"/>
</dbReference>
<keyword evidence="2" id="KW-1133">Transmembrane helix</keyword>
<evidence type="ECO:0000313" key="3">
    <source>
        <dbReference type="EMBL" id="VVE26696.1"/>
    </source>
</evidence>